<evidence type="ECO:0000313" key="2">
    <source>
        <dbReference type="EMBL" id="OGE32374.1"/>
    </source>
</evidence>
<proteinExistence type="predicted"/>
<dbReference type="STRING" id="1797768.A3C59_05260"/>
<accession>A0A1F5JUR1</accession>
<evidence type="ECO:0000313" key="3">
    <source>
        <dbReference type="Proteomes" id="UP000176902"/>
    </source>
</evidence>
<dbReference type="Proteomes" id="UP000176902">
    <property type="component" value="Unassembled WGS sequence"/>
</dbReference>
<evidence type="ECO:0000256" key="1">
    <source>
        <dbReference type="SAM" id="Coils"/>
    </source>
</evidence>
<organism evidence="2 3">
    <name type="scientific">Candidatus Daviesbacteria bacterium RIFCSPHIGHO2_02_FULL_36_13</name>
    <dbReference type="NCBI Taxonomy" id="1797768"/>
    <lineage>
        <taxon>Bacteria</taxon>
        <taxon>Candidatus Daviesiibacteriota</taxon>
    </lineage>
</organism>
<comment type="caution">
    <text evidence="2">The sequence shown here is derived from an EMBL/GenBank/DDBJ whole genome shotgun (WGS) entry which is preliminary data.</text>
</comment>
<protein>
    <submittedName>
        <fullName evidence="2">Uncharacterized protein</fullName>
    </submittedName>
</protein>
<dbReference type="EMBL" id="MFCV01000027">
    <property type="protein sequence ID" value="OGE32374.1"/>
    <property type="molecule type" value="Genomic_DNA"/>
</dbReference>
<name>A0A1F5JUR1_9BACT</name>
<gene>
    <name evidence="2" type="ORF">A3C59_05260</name>
</gene>
<feature type="coiled-coil region" evidence="1">
    <location>
        <begin position="47"/>
        <end position="74"/>
    </location>
</feature>
<keyword evidence="1" id="KW-0175">Coiled coil</keyword>
<sequence>MALQRLKLIVISNGESNTTEFSSYKEIADYASAKLANPSGVIEEQPLEEKKFLQNELQEQVQEKKRELEDTEHLSGQGKQFLENDLQTAVAARKQQSKKASFWDKLK</sequence>
<dbReference type="AlphaFoldDB" id="A0A1F5JUR1"/>
<reference evidence="2 3" key="1">
    <citation type="journal article" date="2016" name="Nat. Commun.">
        <title>Thousands of microbial genomes shed light on interconnected biogeochemical processes in an aquifer system.</title>
        <authorList>
            <person name="Anantharaman K."/>
            <person name="Brown C.T."/>
            <person name="Hug L.A."/>
            <person name="Sharon I."/>
            <person name="Castelle C.J."/>
            <person name="Probst A.J."/>
            <person name="Thomas B.C."/>
            <person name="Singh A."/>
            <person name="Wilkins M.J."/>
            <person name="Karaoz U."/>
            <person name="Brodie E.L."/>
            <person name="Williams K.H."/>
            <person name="Hubbard S.S."/>
            <person name="Banfield J.F."/>
        </authorList>
    </citation>
    <scope>NUCLEOTIDE SEQUENCE [LARGE SCALE GENOMIC DNA]</scope>
</reference>